<dbReference type="PANTHER" id="PTHR12910:SF2">
    <property type="entry name" value="NADH DEHYDROGENASE [UBIQUINONE] 1 ALPHA SUBCOMPLEX SUBUNIT 12"/>
    <property type="match status" value="1"/>
</dbReference>
<organism evidence="2 3">
    <name type="scientific">Novosphingobium nitrogenifigens DSM 19370</name>
    <dbReference type="NCBI Taxonomy" id="983920"/>
    <lineage>
        <taxon>Bacteria</taxon>
        <taxon>Pseudomonadati</taxon>
        <taxon>Pseudomonadota</taxon>
        <taxon>Alphaproteobacteria</taxon>
        <taxon>Sphingomonadales</taxon>
        <taxon>Sphingomonadaceae</taxon>
        <taxon>Novosphingobium</taxon>
    </lineage>
</organism>
<dbReference type="EMBL" id="AEWJ01000024">
    <property type="protein sequence ID" value="EGD59951.1"/>
    <property type="molecule type" value="Genomic_DNA"/>
</dbReference>
<name>F1Z6G9_9SPHN</name>
<dbReference type="PANTHER" id="PTHR12910">
    <property type="entry name" value="NADH-UBIQUINONE OXIDOREDUCTASE SUBUNIT B17.2"/>
    <property type="match status" value="1"/>
</dbReference>
<dbReference type="GO" id="GO:0045271">
    <property type="term" value="C:respiratory chain complex I"/>
    <property type="evidence" value="ECO:0007669"/>
    <property type="project" value="InterPro"/>
</dbReference>
<dbReference type="STRING" id="983920.Y88_2391"/>
<proteinExistence type="predicted"/>
<feature type="region of interest" description="Disordered" evidence="1">
    <location>
        <begin position="100"/>
        <end position="138"/>
    </location>
</feature>
<dbReference type="GO" id="GO:0006979">
    <property type="term" value="P:response to oxidative stress"/>
    <property type="evidence" value="ECO:0007669"/>
    <property type="project" value="TreeGrafter"/>
</dbReference>
<dbReference type="Proteomes" id="UP000004728">
    <property type="component" value="Unassembled WGS sequence"/>
</dbReference>
<accession>F1Z6G9</accession>
<dbReference type="InterPro" id="IPR007763">
    <property type="entry name" value="NDUFA12"/>
</dbReference>
<dbReference type="NCBIfam" id="NF006040">
    <property type="entry name" value="PRK08183.1"/>
    <property type="match status" value="1"/>
</dbReference>
<comment type="caution">
    <text evidence="2">The sequence shown here is derived from an EMBL/GenBank/DDBJ whole genome shotgun (WGS) entry which is preliminary data.</text>
</comment>
<dbReference type="AlphaFoldDB" id="F1Z6G9"/>
<feature type="compositionally biased region" description="Polar residues" evidence="1">
    <location>
        <begin position="102"/>
        <end position="111"/>
    </location>
</feature>
<dbReference type="Pfam" id="PF05071">
    <property type="entry name" value="NDUFA12"/>
    <property type="match status" value="1"/>
</dbReference>
<dbReference type="HOGENOM" id="CLU_110455_4_0_5"/>
<gene>
    <name evidence="2" type="ORF">Y88_2391</name>
</gene>
<evidence type="ECO:0000313" key="3">
    <source>
        <dbReference type="Proteomes" id="UP000004728"/>
    </source>
</evidence>
<evidence type="ECO:0000313" key="2">
    <source>
        <dbReference type="EMBL" id="EGD59951.1"/>
    </source>
</evidence>
<dbReference type="InParanoid" id="F1Z6G9"/>
<evidence type="ECO:0000256" key="1">
    <source>
        <dbReference type="SAM" id="MobiDB-lite"/>
    </source>
</evidence>
<dbReference type="OrthoDB" id="9795340at2"/>
<dbReference type="eggNOG" id="COG3761">
    <property type="taxonomic scope" value="Bacteria"/>
</dbReference>
<reference evidence="2 3" key="1">
    <citation type="journal article" date="2012" name="J. Bacteriol.">
        <title>Draft Genome Sequence of Novosphingobium nitrogenifigens Y88T.</title>
        <authorList>
            <person name="Strabala T.J."/>
            <person name="Macdonald L."/>
            <person name="Liu V."/>
            <person name="Smit A.M."/>
        </authorList>
    </citation>
    <scope>NUCLEOTIDE SEQUENCE [LARGE SCALE GENOMIC DNA]</scope>
    <source>
        <strain evidence="2 3">DSM 19370</strain>
    </source>
</reference>
<sequence>MSILGTIFTWWNGATFGTSLDSARNGEQVGQDAQGNKYYRAKKPYPKGHPFAGRERRWVIYNGANDASRVPAEWHGWLHGNFDGVPESNLPPPKIWEAEFTPNATGTSNAYRPQGALERGGKRAAATGDYESWSPDQA</sequence>
<dbReference type="RefSeq" id="WP_008069871.1">
    <property type="nucleotide sequence ID" value="NZ_AQWK01000003.1"/>
</dbReference>
<keyword evidence="3" id="KW-1185">Reference proteome</keyword>
<protein>
    <submittedName>
        <fullName evidence="2">NADH dehydrogenase</fullName>
    </submittedName>
</protein>